<sequence>MRADRPMKLLLIVLTAMFLQQTFATLGRSLPPIIAPAILADLAIDPAWLGIYVAAAALSALLFQLGCGSFILRYGAMRMSQVALVLLGIGMAVATAGPAFLFLVSAVIGGGAAAMSTPASSHLLGRYSPPRQAPLVFSIKQTAVPAGLLVAGILGPWLTGLTGWRGALLIAALSCLVFAAMLEPLRAEFDADRVPTQSFRLSDFHTTILNVMARPDLRRLSFACFAFNGLQTVFTSYFVVALVELGHGLVAAGLVFSVAMVIAVPGRIFWGWLGSGRVDPVVVMCWLALGMAGGTAMMALLGPSWPLLLIGVVATILSATVMSWHGILLSEAARLAVPGQAGAATGGVLSFGQLGGLILPLVYSGVLIATGSYGLGFAVCGLPALVVGIVLLRAEREADNR</sequence>
<feature type="domain" description="Major facilitator superfamily (MFS) profile" evidence="5">
    <location>
        <begin position="9"/>
        <end position="399"/>
    </location>
</feature>
<feature type="transmembrane region" description="Helical" evidence="4">
    <location>
        <begin position="341"/>
        <end position="363"/>
    </location>
</feature>
<dbReference type="InterPro" id="IPR020846">
    <property type="entry name" value="MFS_dom"/>
</dbReference>
<feature type="transmembrane region" description="Helical" evidence="4">
    <location>
        <begin position="375"/>
        <end position="394"/>
    </location>
</feature>
<gene>
    <name evidence="6" type="ORF">Rmf_17130</name>
</gene>
<evidence type="ECO:0000256" key="4">
    <source>
        <dbReference type="SAM" id="Phobius"/>
    </source>
</evidence>
<dbReference type="SUPFAM" id="SSF103473">
    <property type="entry name" value="MFS general substrate transporter"/>
    <property type="match status" value="1"/>
</dbReference>
<dbReference type="PANTHER" id="PTHR23527:SF1">
    <property type="entry name" value="BLL3282 PROTEIN"/>
    <property type="match status" value="1"/>
</dbReference>
<accession>A0ABM7Y1V9</accession>
<dbReference type="InterPro" id="IPR036259">
    <property type="entry name" value="MFS_trans_sf"/>
</dbReference>
<dbReference type="InterPro" id="IPR052952">
    <property type="entry name" value="MFS-Transporter"/>
</dbReference>
<dbReference type="PANTHER" id="PTHR23527">
    <property type="entry name" value="BLL3282 PROTEIN"/>
    <property type="match status" value="1"/>
</dbReference>
<evidence type="ECO:0000313" key="6">
    <source>
        <dbReference type="EMBL" id="BDG71784.1"/>
    </source>
</evidence>
<feature type="transmembrane region" description="Helical" evidence="4">
    <location>
        <begin position="281"/>
        <end position="301"/>
    </location>
</feature>
<dbReference type="InterPro" id="IPR011701">
    <property type="entry name" value="MFS"/>
</dbReference>
<feature type="transmembrane region" description="Helical" evidence="4">
    <location>
        <begin position="249"/>
        <end position="269"/>
    </location>
</feature>
<evidence type="ECO:0000313" key="7">
    <source>
        <dbReference type="Proteomes" id="UP000831327"/>
    </source>
</evidence>
<name>A0ABM7Y1V9_9PROT</name>
<feature type="transmembrane region" description="Helical" evidence="4">
    <location>
        <begin position="164"/>
        <end position="182"/>
    </location>
</feature>
<dbReference type="Pfam" id="PF07690">
    <property type="entry name" value="MFS_1"/>
    <property type="match status" value="1"/>
</dbReference>
<protein>
    <submittedName>
        <fullName evidence="6">MFS transporter</fullName>
    </submittedName>
</protein>
<organism evidence="6 7">
    <name type="scientific">Roseomonas fluvialis</name>
    <dbReference type="NCBI Taxonomy" id="1750527"/>
    <lineage>
        <taxon>Bacteria</taxon>
        <taxon>Pseudomonadati</taxon>
        <taxon>Pseudomonadota</taxon>
        <taxon>Alphaproteobacteria</taxon>
        <taxon>Acetobacterales</taxon>
        <taxon>Roseomonadaceae</taxon>
        <taxon>Roseomonas</taxon>
    </lineage>
</organism>
<evidence type="ECO:0000256" key="3">
    <source>
        <dbReference type="ARBA" id="ARBA00023136"/>
    </source>
</evidence>
<keyword evidence="3 4" id="KW-0472">Membrane</keyword>
<evidence type="ECO:0000256" key="2">
    <source>
        <dbReference type="ARBA" id="ARBA00022989"/>
    </source>
</evidence>
<feature type="transmembrane region" description="Helical" evidence="4">
    <location>
        <begin position="307"/>
        <end position="329"/>
    </location>
</feature>
<dbReference type="EMBL" id="AP025637">
    <property type="protein sequence ID" value="BDG71784.1"/>
    <property type="molecule type" value="Genomic_DNA"/>
</dbReference>
<feature type="transmembrane region" description="Helical" evidence="4">
    <location>
        <begin position="220"/>
        <end position="243"/>
    </location>
</feature>
<feature type="transmembrane region" description="Helical" evidence="4">
    <location>
        <begin position="48"/>
        <end position="72"/>
    </location>
</feature>
<keyword evidence="1 4" id="KW-0812">Transmembrane</keyword>
<dbReference type="Proteomes" id="UP000831327">
    <property type="component" value="Chromosome"/>
</dbReference>
<keyword evidence="7" id="KW-1185">Reference proteome</keyword>
<evidence type="ECO:0000259" key="5">
    <source>
        <dbReference type="PROSITE" id="PS50850"/>
    </source>
</evidence>
<dbReference type="Gene3D" id="1.20.1250.20">
    <property type="entry name" value="MFS general substrate transporter like domains"/>
    <property type="match status" value="1"/>
</dbReference>
<proteinExistence type="predicted"/>
<keyword evidence="2 4" id="KW-1133">Transmembrane helix</keyword>
<feature type="transmembrane region" description="Helical" evidence="4">
    <location>
        <begin position="84"/>
        <end position="108"/>
    </location>
</feature>
<evidence type="ECO:0000256" key="1">
    <source>
        <dbReference type="ARBA" id="ARBA00022692"/>
    </source>
</evidence>
<dbReference type="PROSITE" id="PS50850">
    <property type="entry name" value="MFS"/>
    <property type="match status" value="1"/>
</dbReference>
<reference evidence="6 7" key="1">
    <citation type="journal article" date="2016" name="Microbes Environ.">
        <title>Phylogenetically diverse aerobic anoxygenic phototrophic bacteria isolated from epilithic biofilms in Tama river, Japan.</title>
        <authorList>
            <person name="Hirose S."/>
            <person name="Matsuura K."/>
            <person name="Haruta S."/>
        </authorList>
    </citation>
    <scope>NUCLEOTIDE SEQUENCE [LARGE SCALE GENOMIC DNA]</scope>
    <source>
        <strain evidence="6 7">S08</strain>
    </source>
</reference>